<evidence type="ECO:0000256" key="1">
    <source>
        <dbReference type="ARBA" id="ARBA00005532"/>
    </source>
</evidence>
<organism evidence="8 9">
    <name type="scientific">Clostridium bovifaecis</name>
    <dbReference type="NCBI Taxonomy" id="2184719"/>
    <lineage>
        <taxon>Bacteria</taxon>
        <taxon>Bacillati</taxon>
        <taxon>Bacillota</taxon>
        <taxon>Clostridia</taxon>
        <taxon>Eubacteriales</taxon>
        <taxon>Clostridiaceae</taxon>
        <taxon>Clostridium</taxon>
    </lineage>
</organism>
<dbReference type="FunFam" id="1.10.8.10:FF:000001">
    <property type="entry name" value="Elongation factor Ts"/>
    <property type="match status" value="1"/>
</dbReference>
<dbReference type="SUPFAM" id="SSF54713">
    <property type="entry name" value="Elongation factor Ts (EF-Ts), dimerisation domain"/>
    <property type="match status" value="2"/>
</dbReference>
<dbReference type="PANTHER" id="PTHR11741">
    <property type="entry name" value="ELONGATION FACTOR TS"/>
    <property type="match status" value="1"/>
</dbReference>
<dbReference type="GO" id="GO:0005737">
    <property type="term" value="C:cytoplasm"/>
    <property type="evidence" value="ECO:0007669"/>
    <property type="project" value="UniProtKB-SubCell"/>
</dbReference>
<comment type="subcellular location">
    <subcellularLocation>
        <location evidence="6">Cytoplasm</location>
    </subcellularLocation>
</comment>
<dbReference type="InterPro" id="IPR036402">
    <property type="entry name" value="EF-Ts_dimer_sf"/>
</dbReference>
<reference evidence="8 9" key="1">
    <citation type="submission" date="2019-12" db="EMBL/GenBank/DDBJ databases">
        <title>Genome sequenceing of Clostridium bovifaecis.</title>
        <authorList>
            <person name="Yao Y."/>
        </authorList>
    </citation>
    <scope>NUCLEOTIDE SEQUENCE [LARGE SCALE GENOMIC DNA]</scope>
    <source>
        <strain evidence="8 9">BXX</strain>
    </source>
</reference>
<dbReference type="Gene3D" id="1.10.286.20">
    <property type="match status" value="1"/>
</dbReference>
<dbReference type="FunFam" id="1.10.286.20:FF:000001">
    <property type="entry name" value="Elongation factor Ts"/>
    <property type="match status" value="1"/>
</dbReference>
<evidence type="ECO:0000313" key="9">
    <source>
        <dbReference type="Proteomes" id="UP000422764"/>
    </source>
</evidence>
<comment type="similarity">
    <text evidence="1 6">Belongs to the EF-Ts family.</text>
</comment>
<dbReference type="CDD" id="cd14275">
    <property type="entry name" value="UBA_EF-Ts"/>
    <property type="match status" value="1"/>
</dbReference>
<dbReference type="HAMAP" id="MF_00050">
    <property type="entry name" value="EF_Ts"/>
    <property type="match status" value="1"/>
</dbReference>
<dbReference type="EMBL" id="CP046522">
    <property type="protein sequence ID" value="QGU95219.1"/>
    <property type="molecule type" value="Genomic_DNA"/>
</dbReference>
<evidence type="ECO:0000256" key="4">
    <source>
        <dbReference type="ARBA" id="ARBA00022917"/>
    </source>
</evidence>
<sequence>MITAGMVKELRERTGAGMMDCKKALTETNGDMEKAIEFLREKGLSAAAKKAGRVAAEGLVATYATDDNKTAVILEVNCETDFVAVNEEFISFTNSVAKQIASSNVTTVEELLESSFINDSNMTVREALTALIAKIGENMNIRRFEKLTVENGVINGYIHGDGRIAVLVKLNCEKEDASLLELARDLAMQVAAANPLFLDENSVDHEVLDKEREIYRVQALNEGKPEKIVDKMVEGRVQKYLKEVCLVDQVWVKNSDYTIKKLLEERSKQLGSTISIDSFVRYERGEGIEKKEENFAEEVQRQIGKQ</sequence>
<dbReference type="Gene3D" id="3.30.479.20">
    <property type="entry name" value="Elongation factor Ts, dimerisation domain"/>
    <property type="match status" value="2"/>
</dbReference>
<feature type="region of interest" description="Involved in Mg(2+) ion dislocation from EF-Tu" evidence="6">
    <location>
        <begin position="80"/>
        <end position="83"/>
    </location>
</feature>
<dbReference type="Pfam" id="PF00889">
    <property type="entry name" value="EF_TS"/>
    <property type="match status" value="1"/>
</dbReference>
<gene>
    <name evidence="6" type="primary">tsf</name>
    <name evidence="8" type="ORF">GOM49_09050</name>
</gene>
<dbReference type="Gene3D" id="1.10.8.10">
    <property type="entry name" value="DNA helicase RuvA subunit, C-terminal domain"/>
    <property type="match status" value="1"/>
</dbReference>
<keyword evidence="6" id="KW-0963">Cytoplasm</keyword>
<dbReference type="PROSITE" id="PS01126">
    <property type="entry name" value="EF_TS_1"/>
    <property type="match status" value="1"/>
</dbReference>
<evidence type="ECO:0000256" key="6">
    <source>
        <dbReference type="HAMAP-Rule" id="MF_00050"/>
    </source>
</evidence>
<dbReference type="PANTHER" id="PTHR11741:SF0">
    <property type="entry name" value="ELONGATION FACTOR TS, MITOCHONDRIAL"/>
    <property type="match status" value="1"/>
</dbReference>
<evidence type="ECO:0000259" key="7">
    <source>
        <dbReference type="Pfam" id="PF00889"/>
    </source>
</evidence>
<evidence type="ECO:0000256" key="3">
    <source>
        <dbReference type="ARBA" id="ARBA00022768"/>
    </source>
</evidence>
<dbReference type="InterPro" id="IPR014039">
    <property type="entry name" value="Transl_elong_EFTs/EF1B_dimer"/>
</dbReference>
<name>A0A6I6ENG8_9CLOT</name>
<dbReference type="SUPFAM" id="SSF46934">
    <property type="entry name" value="UBA-like"/>
    <property type="match status" value="1"/>
</dbReference>
<keyword evidence="3 6" id="KW-0251">Elongation factor</keyword>
<accession>A0A6I6ENG8</accession>
<dbReference type="Proteomes" id="UP000422764">
    <property type="component" value="Chromosome"/>
</dbReference>
<dbReference type="InterPro" id="IPR001816">
    <property type="entry name" value="Transl_elong_EFTs/EF1B"/>
</dbReference>
<dbReference type="NCBIfam" id="TIGR00116">
    <property type="entry name" value="tsf"/>
    <property type="match status" value="1"/>
</dbReference>
<keyword evidence="4 6" id="KW-0648">Protein biosynthesis</keyword>
<dbReference type="GO" id="GO:0003746">
    <property type="term" value="F:translation elongation factor activity"/>
    <property type="evidence" value="ECO:0007669"/>
    <property type="project" value="UniProtKB-UniRule"/>
</dbReference>
<dbReference type="InterPro" id="IPR009060">
    <property type="entry name" value="UBA-like_sf"/>
</dbReference>
<evidence type="ECO:0000313" key="8">
    <source>
        <dbReference type="EMBL" id="QGU95219.1"/>
    </source>
</evidence>
<evidence type="ECO:0000256" key="5">
    <source>
        <dbReference type="ARBA" id="ARBA00025453"/>
    </source>
</evidence>
<comment type="function">
    <text evidence="5 6">Associates with the EF-Tu.GDP complex and induces the exchange of GDP to GTP. It remains bound to the aminoacyl-tRNA.EF-Tu.GTP complex up to the GTP hydrolysis stage on the ribosome.</text>
</comment>
<dbReference type="AlphaFoldDB" id="A0A6I6ENG8"/>
<dbReference type="InterPro" id="IPR018101">
    <property type="entry name" value="Transl_elong_Ts_CS"/>
</dbReference>
<keyword evidence="9" id="KW-1185">Reference proteome</keyword>
<protein>
    <recommendedName>
        <fullName evidence="2 6">Elongation factor Ts</fullName>
        <shortName evidence="6">EF-Ts</shortName>
    </recommendedName>
</protein>
<feature type="domain" description="Translation elongation factor EFTs/EF1B dimerisation" evidence="7">
    <location>
        <begin position="71"/>
        <end position="286"/>
    </location>
</feature>
<evidence type="ECO:0000256" key="2">
    <source>
        <dbReference type="ARBA" id="ARBA00016956"/>
    </source>
</evidence>
<proteinExistence type="inferred from homology"/>